<dbReference type="Pfam" id="PF01478">
    <property type="entry name" value="Peptidase_A24"/>
    <property type="match status" value="1"/>
</dbReference>
<dbReference type="GO" id="GO:0004190">
    <property type="term" value="F:aspartic-type endopeptidase activity"/>
    <property type="evidence" value="ECO:0007669"/>
    <property type="project" value="UniProtKB-EC"/>
</dbReference>
<feature type="transmembrane region" description="Helical" evidence="2">
    <location>
        <begin position="37"/>
        <end position="56"/>
    </location>
</feature>
<comment type="similarity">
    <text evidence="1">Belongs to the peptidase A24 family.</text>
</comment>
<evidence type="ECO:0000313" key="4">
    <source>
        <dbReference type="EMBL" id="WNC73316.1"/>
    </source>
</evidence>
<feature type="domain" description="Prepilin type IV endopeptidase peptidase" evidence="3">
    <location>
        <begin position="16"/>
        <end position="116"/>
    </location>
</feature>
<name>A0ABY9TX17_9GAMM</name>
<dbReference type="Proteomes" id="UP001258994">
    <property type="component" value="Chromosome"/>
</dbReference>
<gene>
    <name evidence="4" type="ORF">RGQ13_04805</name>
</gene>
<keyword evidence="5" id="KW-1185">Reference proteome</keyword>
<sequence length="191" mass="21170">MILDTQHTQLILLGIIALAFFLALYFDLRIQKIPNILCLYVVAIGFTVQFMFFGWAGGLNGLLGLLTAFIILFPAFYFKVLGAGDVKLMMAVGVITGPELIAWSVAYATIAGGVTSLVLVLYKTGWQGVKATLVRYYQCFYVKKYFKPSAGEAAALRVPYAPALAIGWLWACSQNEEILFAISTFRYQFFS</sequence>
<evidence type="ECO:0000256" key="1">
    <source>
        <dbReference type="ARBA" id="ARBA00005801"/>
    </source>
</evidence>
<keyword evidence="4" id="KW-0378">Hydrolase</keyword>
<feature type="transmembrane region" description="Helical" evidence="2">
    <location>
        <begin position="62"/>
        <end position="80"/>
    </location>
</feature>
<dbReference type="PANTHER" id="PTHR30487">
    <property type="entry name" value="TYPE 4 PREPILIN-LIKE PROTEINS LEADER PEPTIDE-PROCESSING ENZYME"/>
    <property type="match status" value="1"/>
</dbReference>
<protein>
    <submittedName>
        <fullName evidence="4">Prepilin peptidase</fullName>
        <ecNumber evidence="4">3.4.23.43</ecNumber>
    </submittedName>
</protein>
<evidence type="ECO:0000259" key="3">
    <source>
        <dbReference type="Pfam" id="PF01478"/>
    </source>
</evidence>
<feature type="transmembrane region" description="Helical" evidence="2">
    <location>
        <begin position="100"/>
        <end position="122"/>
    </location>
</feature>
<keyword evidence="2" id="KW-1133">Transmembrane helix</keyword>
<dbReference type="EMBL" id="CP134145">
    <property type="protein sequence ID" value="WNC73316.1"/>
    <property type="molecule type" value="Genomic_DNA"/>
</dbReference>
<keyword evidence="2" id="KW-0472">Membrane</keyword>
<dbReference type="PANTHER" id="PTHR30487:SF0">
    <property type="entry name" value="PREPILIN LEADER PEPTIDASE_N-METHYLTRANSFERASE-RELATED"/>
    <property type="match status" value="1"/>
</dbReference>
<dbReference type="Gene3D" id="1.20.120.1220">
    <property type="match status" value="1"/>
</dbReference>
<organism evidence="4 5">
    <name type="scientific">Thalassotalea psychrophila</name>
    <dbReference type="NCBI Taxonomy" id="3065647"/>
    <lineage>
        <taxon>Bacteria</taxon>
        <taxon>Pseudomonadati</taxon>
        <taxon>Pseudomonadota</taxon>
        <taxon>Gammaproteobacteria</taxon>
        <taxon>Alteromonadales</taxon>
        <taxon>Colwelliaceae</taxon>
        <taxon>Thalassotalea</taxon>
    </lineage>
</organism>
<dbReference type="InterPro" id="IPR000045">
    <property type="entry name" value="Prepilin_IV_endopep_pep"/>
</dbReference>
<dbReference type="InterPro" id="IPR050882">
    <property type="entry name" value="Prepilin_peptidase/N-MTase"/>
</dbReference>
<accession>A0ABY9TX17</accession>
<reference evidence="5" key="1">
    <citation type="submission" date="2023-09" db="EMBL/GenBank/DDBJ databases">
        <authorList>
            <person name="Li S."/>
            <person name="Li X."/>
            <person name="Zhang C."/>
            <person name="Zhao Z."/>
        </authorList>
    </citation>
    <scope>NUCLEOTIDE SEQUENCE [LARGE SCALE GENOMIC DNA]</scope>
    <source>
        <strain evidence="5">SQ149</strain>
    </source>
</reference>
<dbReference type="EC" id="3.4.23.43" evidence="4"/>
<proteinExistence type="inferred from homology"/>
<evidence type="ECO:0000256" key="2">
    <source>
        <dbReference type="SAM" id="Phobius"/>
    </source>
</evidence>
<evidence type="ECO:0000313" key="5">
    <source>
        <dbReference type="Proteomes" id="UP001258994"/>
    </source>
</evidence>
<keyword evidence="2" id="KW-0812">Transmembrane</keyword>
<feature type="transmembrane region" description="Helical" evidence="2">
    <location>
        <begin position="6"/>
        <end position="25"/>
    </location>
</feature>